<comment type="caution">
    <text evidence="1">The sequence shown here is derived from an EMBL/GenBank/DDBJ whole genome shotgun (WGS) entry which is preliminary data.</text>
</comment>
<name>A0A119D0N2_SHEFR</name>
<dbReference type="Gene3D" id="1.10.443.10">
    <property type="entry name" value="Intergrase catalytic core"/>
    <property type="match status" value="1"/>
</dbReference>
<gene>
    <name evidence="1" type="ORF">AWJ07_01110</name>
</gene>
<dbReference type="GO" id="GO:0006310">
    <property type="term" value="P:DNA recombination"/>
    <property type="evidence" value="ECO:0007669"/>
    <property type="project" value="InterPro"/>
</dbReference>
<dbReference type="Proteomes" id="UP000055702">
    <property type="component" value="Unassembled WGS sequence"/>
</dbReference>
<evidence type="ECO:0008006" key="3">
    <source>
        <dbReference type="Google" id="ProtNLM"/>
    </source>
</evidence>
<protein>
    <recommendedName>
        <fullName evidence="3">Phage integrase family protein</fullName>
    </recommendedName>
</protein>
<sequence length="548" mass="62906">MNSLEIQSVKNSYQGKRTFQSKTEGYEFDLFSDEWVIGYKKALYLDWMNTLDSDVFIDLRLAIAHAAKHYACGTLGGCVSTLKTLCQYLTPVTFEAWWLTLTSYKKAVKSTLLIFCKRSHEYHSFLLTPLYDIVKDENLGSQDGSKSIFDETTGAYSEIERDNLLEALRIETLNALDNEVTKYYVFTRLRNVLACQIMVAIVRRPTQLVQLKWCDLLRVGQTFKSHKESNRYWQPLTQHHFSDVEQLHLRTFKGKDGAFRFNAESRSHRLEPNLSELLLQYYRVYETILCASLSQNNITLSENETKEMIQRLPLFPDQNLFSAEFEIKENLFRSVSDTSEAFHISADSLTHSITYLFNKKLDIKSDRIAQKPLVFKNNRWRHTQLTLAAWMGLSPAQVASITGVTIDAIKSYLDLKAPERVKIDEAFAGNSVIQRFDSVSSKKLQQHPDFKVKSPFDEEMGHKLNPANCASCQSKGAAPMGCYPCDNFRPLETANHQQYLDKAERKLAINSQSGHPATVKRLQTIALYIRITIAMCEERKTLKVEAQK</sequence>
<proteinExistence type="predicted"/>
<dbReference type="AlphaFoldDB" id="A0A119D0N2"/>
<reference evidence="1 2" key="1">
    <citation type="submission" date="2016-01" db="EMBL/GenBank/DDBJ databases">
        <title>Draft genome of the antarctic isolate Shewanella frigidimarina Ag06-30.</title>
        <authorList>
            <person name="Parmeciano Di Noto G."/>
            <person name="Vazquez S."/>
            <person name="Mac Cormack W."/>
            <person name="Iriarte A."/>
            <person name="Quiroga C."/>
        </authorList>
    </citation>
    <scope>NUCLEOTIDE SEQUENCE [LARGE SCALE GENOMIC DNA]</scope>
    <source>
        <strain evidence="1 2">Ag06-30</strain>
    </source>
</reference>
<evidence type="ECO:0000313" key="1">
    <source>
        <dbReference type="EMBL" id="KVX03202.1"/>
    </source>
</evidence>
<dbReference type="GO" id="GO:0015074">
    <property type="term" value="P:DNA integration"/>
    <property type="evidence" value="ECO:0007669"/>
    <property type="project" value="InterPro"/>
</dbReference>
<accession>A0A119D0N2</accession>
<dbReference type="GO" id="GO:0003677">
    <property type="term" value="F:DNA binding"/>
    <property type="evidence" value="ECO:0007669"/>
    <property type="project" value="InterPro"/>
</dbReference>
<organism evidence="1">
    <name type="scientific">Shewanella frigidimarina</name>
    <dbReference type="NCBI Taxonomy" id="56812"/>
    <lineage>
        <taxon>Bacteria</taxon>
        <taxon>Pseudomonadati</taxon>
        <taxon>Pseudomonadota</taxon>
        <taxon>Gammaproteobacteria</taxon>
        <taxon>Alteromonadales</taxon>
        <taxon>Shewanellaceae</taxon>
        <taxon>Shewanella</taxon>
    </lineage>
</organism>
<dbReference type="EMBL" id="LRDC01000001">
    <property type="protein sequence ID" value="KVX03202.1"/>
    <property type="molecule type" value="Genomic_DNA"/>
</dbReference>
<dbReference type="InterPro" id="IPR013762">
    <property type="entry name" value="Integrase-like_cat_sf"/>
</dbReference>
<dbReference type="RefSeq" id="WP_059743718.1">
    <property type="nucleotide sequence ID" value="NZ_LRDC01000001.1"/>
</dbReference>
<evidence type="ECO:0000313" key="2">
    <source>
        <dbReference type="Proteomes" id="UP000055702"/>
    </source>
</evidence>